<reference evidence="1 2" key="1">
    <citation type="journal article" date="2015" name="Genome Announc.">
        <title>Genome Assemblies of Three Soil-Associated Devosia species: D. insulae, D. limi, and D. soli.</title>
        <authorList>
            <person name="Hassan Y.I."/>
            <person name="Lepp D."/>
            <person name="Zhou T."/>
        </authorList>
    </citation>
    <scope>NUCLEOTIDE SEQUENCE [LARGE SCALE GENOMIC DNA]</scope>
    <source>
        <strain evidence="1 2">DS-56</strain>
    </source>
</reference>
<protein>
    <recommendedName>
        <fullName evidence="3">Nucleotidyltransferase family protein</fullName>
    </recommendedName>
</protein>
<evidence type="ECO:0008006" key="3">
    <source>
        <dbReference type="Google" id="ProtNLM"/>
    </source>
</evidence>
<dbReference type="Proteomes" id="UP000095463">
    <property type="component" value="Unassembled WGS sequence"/>
</dbReference>
<evidence type="ECO:0000313" key="1">
    <source>
        <dbReference type="EMBL" id="OEO29426.1"/>
    </source>
</evidence>
<dbReference type="AlphaFoldDB" id="A0A1E5XLE5"/>
<dbReference type="Pfam" id="PF06042">
    <property type="entry name" value="NTP_transf_6"/>
    <property type="match status" value="1"/>
</dbReference>
<sequence length="201" mass="22598">MTNHLRFAGLPAATQAAALCDIVRSTPLLIDVLERLPALDLPDTWLVSGAIYNAVWNHLTGRPPLTGINDIDLFYFDATDLSYEAEDRAIKRADQVFAGLPLPVQLRNQARVHLWYPQRFGEAYPALSSSREAIDRFASLTHAVGARLDGAGEIELYTPFGLDDLFSFRIVPNRRMNNRATHEKKAERARSVWPEIVVEAW</sequence>
<dbReference type="RefSeq" id="WP_069911331.1">
    <property type="nucleotide sequence ID" value="NZ_LAJE02000285.1"/>
</dbReference>
<accession>A0A1E5XLE5</accession>
<dbReference type="PANTHER" id="PTHR39166:SF1">
    <property type="entry name" value="BLL1166 PROTEIN"/>
    <property type="match status" value="1"/>
</dbReference>
<proteinExistence type="predicted"/>
<evidence type="ECO:0000313" key="2">
    <source>
        <dbReference type="Proteomes" id="UP000095463"/>
    </source>
</evidence>
<dbReference type="EMBL" id="LAJE02000285">
    <property type="protein sequence ID" value="OEO29426.1"/>
    <property type="molecule type" value="Genomic_DNA"/>
</dbReference>
<name>A0A1E5XLE5_9HYPH</name>
<keyword evidence="2" id="KW-1185">Reference proteome</keyword>
<gene>
    <name evidence="1" type="ORF">VW23_025740</name>
</gene>
<organism evidence="1 2">
    <name type="scientific">Devosia insulae DS-56</name>
    <dbReference type="NCBI Taxonomy" id="1116389"/>
    <lineage>
        <taxon>Bacteria</taxon>
        <taxon>Pseudomonadati</taxon>
        <taxon>Pseudomonadota</taxon>
        <taxon>Alphaproteobacteria</taxon>
        <taxon>Hyphomicrobiales</taxon>
        <taxon>Devosiaceae</taxon>
        <taxon>Devosia</taxon>
    </lineage>
</organism>
<comment type="caution">
    <text evidence="1">The sequence shown here is derived from an EMBL/GenBank/DDBJ whole genome shotgun (WGS) entry which is preliminary data.</text>
</comment>
<dbReference type="InterPro" id="IPR009267">
    <property type="entry name" value="NTP_transf_6"/>
</dbReference>
<dbReference type="OrthoDB" id="9805247at2"/>
<dbReference type="PANTHER" id="PTHR39166">
    <property type="entry name" value="BLL1166 PROTEIN"/>
    <property type="match status" value="1"/>
</dbReference>